<dbReference type="InterPro" id="IPR010898">
    <property type="entry name" value="Hpre_diP_synth_I"/>
</dbReference>
<dbReference type="Proteomes" id="UP000001319">
    <property type="component" value="Chromosome"/>
</dbReference>
<keyword evidence="1" id="KW-0472">Membrane</keyword>
<evidence type="ECO:0008006" key="4">
    <source>
        <dbReference type="Google" id="ProtNLM"/>
    </source>
</evidence>
<feature type="transmembrane region" description="Helical" evidence="1">
    <location>
        <begin position="32"/>
        <end position="51"/>
    </location>
</feature>
<feature type="transmembrane region" description="Helical" evidence="1">
    <location>
        <begin position="99"/>
        <end position="123"/>
    </location>
</feature>
<evidence type="ECO:0000256" key="1">
    <source>
        <dbReference type="SAM" id="Phobius"/>
    </source>
</evidence>
<dbReference type="AlphaFoldDB" id="B0S3Y3"/>
<feature type="transmembrane region" description="Helical" evidence="1">
    <location>
        <begin position="130"/>
        <end position="150"/>
    </location>
</feature>
<dbReference type="InterPro" id="IPR014535">
    <property type="entry name" value="Hpre_diP_synt_I"/>
</dbReference>
<dbReference type="EMBL" id="AP008971">
    <property type="protein sequence ID" value="BAG07774.1"/>
    <property type="molecule type" value="Genomic_DNA"/>
</dbReference>
<name>B0S3Y3_FINM2</name>
<dbReference type="eggNOG" id="COG4769">
    <property type="taxonomic scope" value="Bacteria"/>
</dbReference>
<dbReference type="PIRSF" id="PIRSF027391">
    <property type="entry name" value="Hpre_diP_synt_I"/>
    <property type="match status" value="1"/>
</dbReference>
<protein>
    <recommendedName>
        <fullName evidence="4">Heptaprenyl diphosphate synthase</fullName>
    </recommendedName>
</protein>
<sequence>MMKRLHIPILTAVALVVSLIESMIPLPIVMPGAKLGLSNIVILTCLIVFGFRDSLVIGILKSFLLMLITGAVISFFYSLAGAVSSLVVMYLVNKYLRKYFSLIGVSLFGAFIHNLSQVLVCAVMLNNLRILVYLPILVFLSIFTGVFVGLTSNYLTNALSKQKNYLFNNRR</sequence>
<reference evidence="2 3" key="1">
    <citation type="journal article" date="2008" name="DNA Res.">
        <title>Complete genome sequence of Finegoldia magna, an anaerobic opportunistic pathogen.</title>
        <authorList>
            <person name="Goto T."/>
            <person name="Yamashita A."/>
            <person name="Hirakawa H."/>
            <person name="Matsutani M."/>
            <person name="Todo K."/>
            <person name="Ohshima K."/>
            <person name="Toh H."/>
            <person name="Miyamoto K."/>
            <person name="Kuhara S."/>
            <person name="Hattori M."/>
            <person name="Shimizu T."/>
            <person name="Akimoto S."/>
        </authorList>
    </citation>
    <scope>NUCLEOTIDE SEQUENCE [LARGE SCALE GENOMIC DNA]</scope>
    <source>
        <strain evidence="3">ATCC 29328 / DSM 20472 / WAL 2508</strain>
    </source>
</reference>
<keyword evidence="1" id="KW-1133">Transmembrane helix</keyword>
<keyword evidence="1" id="KW-0812">Transmembrane</keyword>
<dbReference type="STRING" id="334413.FMG_0356"/>
<evidence type="ECO:0000313" key="2">
    <source>
        <dbReference type="EMBL" id="BAG07774.1"/>
    </source>
</evidence>
<gene>
    <name evidence="2" type="ordered locus">FMG_0356</name>
</gene>
<organism evidence="2 3">
    <name type="scientific">Finegoldia magna (strain ATCC 29328 / DSM 20472 / WAL 2508)</name>
    <name type="common">Peptostreptococcus magnus</name>
    <dbReference type="NCBI Taxonomy" id="334413"/>
    <lineage>
        <taxon>Bacteria</taxon>
        <taxon>Bacillati</taxon>
        <taxon>Bacillota</taxon>
        <taxon>Tissierellia</taxon>
        <taxon>Tissierellales</taxon>
        <taxon>Peptoniphilaceae</taxon>
        <taxon>Finegoldia</taxon>
    </lineage>
</organism>
<dbReference type="HOGENOM" id="CLU_108933_1_1_9"/>
<accession>B0S3Y3</accession>
<dbReference type="KEGG" id="fma:FMG_0356"/>
<feature type="transmembrane region" description="Helical" evidence="1">
    <location>
        <begin position="63"/>
        <end position="93"/>
    </location>
</feature>
<keyword evidence="3" id="KW-1185">Reference proteome</keyword>
<dbReference type="Pfam" id="PF07456">
    <property type="entry name" value="Hpre_diP_synt_I"/>
    <property type="match status" value="1"/>
</dbReference>
<dbReference type="Gene3D" id="1.10.1760.20">
    <property type="match status" value="1"/>
</dbReference>
<evidence type="ECO:0000313" key="3">
    <source>
        <dbReference type="Proteomes" id="UP000001319"/>
    </source>
</evidence>
<proteinExistence type="predicted"/>